<proteinExistence type="predicted"/>
<dbReference type="EnsemblPlants" id="AET1Gv21010400.1">
    <property type="protein sequence ID" value="AET1Gv21010400.1"/>
    <property type="gene ID" value="AET1Gv21010400"/>
</dbReference>
<dbReference type="Proteomes" id="UP000015105">
    <property type="component" value="Chromosome 1D"/>
</dbReference>
<dbReference type="Gramene" id="AET1Gv21010400.1">
    <property type="protein sequence ID" value="AET1Gv21010400.1"/>
    <property type="gene ID" value="AET1Gv21010400"/>
</dbReference>
<keyword evidence="2" id="KW-1185">Reference proteome</keyword>
<evidence type="ECO:0000313" key="1">
    <source>
        <dbReference type="EnsemblPlants" id="AET1Gv21010400.1"/>
    </source>
</evidence>
<organism evidence="1 2">
    <name type="scientific">Aegilops tauschii subsp. strangulata</name>
    <name type="common">Goatgrass</name>
    <dbReference type="NCBI Taxonomy" id="200361"/>
    <lineage>
        <taxon>Eukaryota</taxon>
        <taxon>Viridiplantae</taxon>
        <taxon>Streptophyta</taxon>
        <taxon>Embryophyta</taxon>
        <taxon>Tracheophyta</taxon>
        <taxon>Spermatophyta</taxon>
        <taxon>Magnoliopsida</taxon>
        <taxon>Liliopsida</taxon>
        <taxon>Poales</taxon>
        <taxon>Poaceae</taxon>
        <taxon>BOP clade</taxon>
        <taxon>Pooideae</taxon>
        <taxon>Triticodae</taxon>
        <taxon>Triticeae</taxon>
        <taxon>Triticinae</taxon>
        <taxon>Aegilops</taxon>
    </lineage>
</organism>
<reference evidence="2" key="2">
    <citation type="journal article" date="2017" name="Nat. Plants">
        <title>The Aegilops tauschii genome reveals multiple impacts of transposons.</title>
        <authorList>
            <person name="Zhao G."/>
            <person name="Zou C."/>
            <person name="Li K."/>
            <person name="Wang K."/>
            <person name="Li T."/>
            <person name="Gao L."/>
            <person name="Zhang X."/>
            <person name="Wang H."/>
            <person name="Yang Z."/>
            <person name="Liu X."/>
            <person name="Jiang W."/>
            <person name="Mao L."/>
            <person name="Kong X."/>
            <person name="Jiao Y."/>
            <person name="Jia J."/>
        </authorList>
    </citation>
    <scope>NUCLEOTIDE SEQUENCE [LARGE SCALE GENOMIC DNA]</scope>
    <source>
        <strain evidence="2">cv. AL8/78</strain>
    </source>
</reference>
<reference evidence="2" key="1">
    <citation type="journal article" date="2014" name="Science">
        <title>Ancient hybridizations among the ancestral genomes of bread wheat.</title>
        <authorList>
            <consortium name="International Wheat Genome Sequencing Consortium,"/>
            <person name="Marcussen T."/>
            <person name="Sandve S.R."/>
            <person name="Heier L."/>
            <person name="Spannagl M."/>
            <person name="Pfeifer M."/>
            <person name="Jakobsen K.S."/>
            <person name="Wulff B.B."/>
            <person name="Steuernagel B."/>
            <person name="Mayer K.F."/>
            <person name="Olsen O.A."/>
        </authorList>
    </citation>
    <scope>NUCLEOTIDE SEQUENCE [LARGE SCALE GENOMIC DNA]</scope>
    <source>
        <strain evidence="2">cv. AL8/78</strain>
    </source>
</reference>
<evidence type="ECO:0000313" key="2">
    <source>
        <dbReference type="Proteomes" id="UP000015105"/>
    </source>
</evidence>
<reference evidence="1" key="5">
    <citation type="journal article" date="2021" name="G3 (Bethesda)">
        <title>Aegilops tauschii genome assembly Aet v5.0 features greater sequence contiguity and improved annotation.</title>
        <authorList>
            <person name="Wang L."/>
            <person name="Zhu T."/>
            <person name="Rodriguez J.C."/>
            <person name="Deal K.R."/>
            <person name="Dubcovsky J."/>
            <person name="McGuire P.E."/>
            <person name="Lux T."/>
            <person name="Spannagl M."/>
            <person name="Mayer K.F.X."/>
            <person name="Baldrich P."/>
            <person name="Meyers B.C."/>
            <person name="Huo N."/>
            <person name="Gu Y.Q."/>
            <person name="Zhou H."/>
            <person name="Devos K.M."/>
            <person name="Bennetzen J.L."/>
            <person name="Unver T."/>
            <person name="Budak H."/>
            <person name="Gulick P.J."/>
            <person name="Galiba G."/>
            <person name="Kalapos B."/>
            <person name="Nelson D.R."/>
            <person name="Li P."/>
            <person name="You F.M."/>
            <person name="Luo M.C."/>
            <person name="Dvorak J."/>
        </authorList>
    </citation>
    <scope>NUCLEOTIDE SEQUENCE [LARGE SCALE GENOMIC DNA]</scope>
    <source>
        <strain evidence="1">cv. AL8/78</strain>
    </source>
</reference>
<name>A0A453A1Y4_AEGTS</name>
<sequence>NNREEEEAAADPYSSRTMAALRQAARRLCYHLGTKRGLFEPTAAQEKAMLQAALKRFKFDAKYVDDVARDVFWGLRKDGVQHITLADVTHTVQALSNVQTKLG</sequence>
<reference evidence="1" key="3">
    <citation type="journal article" date="2017" name="Nature">
        <title>Genome sequence of the progenitor of the wheat D genome Aegilops tauschii.</title>
        <authorList>
            <person name="Luo M.C."/>
            <person name="Gu Y.Q."/>
            <person name="Puiu D."/>
            <person name="Wang H."/>
            <person name="Twardziok S.O."/>
            <person name="Deal K.R."/>
            <person name="Huo N."/>
            <person name="Zhu T."/>
            <person name="Wang L."/>
            <person name="Wang Y."/>
            <person name="McGuire P.E."/>
            <person name="Liu S."/>
            <person name="Long H."/>
            <person name="Ramasamy R.K."/>
            <person name="Rodriguez J.C."/>
            <person name="Van S.L."/>
            <person name="Yuan L."/>
            <person name="Wang Z."/>
            <person name="Xia Z."/>
            <person name="Xiao L."/>
            <person name="Anderson O.D."/>
            <person name="Ouyang S."/>
            <person name="Liang Y."/>
            <person name="Zimin A.V."/>
            <person name="Pertea G."/>
            <person name="Qi P."/>
            <person name="Bennetzen J.L."/>
            <person name="Dai X."/>
            <person name="Dawson M.W."/>
            <person name="Muller H.G."/>
            <person name="Kugler K."/>
            <person name="Rivarola-Duarte L."/>
            <person name="Spannagl M."/>
            <person name="Mayer K.F.X."/>
            <person name="Lu F.H."/>
            <person name="Bevan M.W."/>
            <person name="Leroy P."/>
            <person name="Li P."/>
            <person name="You F.M."/>
            <person name="Sun Q."/>
            <person name="Liu Z."/>
            <person name="Lyons E."/>
            <person name="Wicker T."/>
            <person name="Salzberg S.L."/>
            <person name="Devos K.M."/>
            <person name="Dvorak J."/>
        </authorList>
    </citation>
    <scope>NUCLEOTIDE SEQUENCE [LARGE SCALE GENOMIC DNA]</scope>
    <source>
        <strain evidence="1">cv. AL8/78</strain>
    </source>
</reference>
<dbReference type="AlphaFoldDB" id="A0A453A1Y4"/>
<reference evidence="1" key="4">
    <citation type="submission" date="2019-03" db="UniProtKB">
        <authorList>
            <consortium name="EnsemblPlants"/>
        </authorList>
    </citation>
    <scope>IDENTIFICATION</scope>
</reference>
<accession>A0A453A1Y4</accession>
<protein>
    <submittedName>
        <fullName evidence="1">Uncharacterized protein</fullName>
    </submittedName>
</protein>